<dbReference type="BioCyc" id="MMAZ1236903:G139K-727-MONOMER"/>
<evidence type="ECO:0000313" key="3">
    <source>
        <dbReference type="Proteomes" id="UP000011718"/>
    </source>
</evidence>
<sequence>MEDKKNIVPEKKSSEIDQLEDEEDLLYTHKPEARGNEMRWNSSLCRKSGR</sequence>
<dbReference type="AlphaFoldDB" id="M1QGP8"/>
<dbReference type="HOGENOM" id="CLU_3113084_0_0_2"/>
<organism evidence="2 3">
    <name type="scientific">Methanosarcina mazei Tuc01</name>
    <dbReference type="NCBI Taxonomy" id="1236903"/>
    <lineage>
        <taxon>Archaea</taxon>
        <taxon>Methanobacteriati</taxon>
        <taxon>Methanobacteriota</taxon>
        <taxon>Stenosarchaea group</taxon>
        <taxon>Methanomicrobia</taxon>
        <taxon>Methanosarcinales</taxon>
        <taxon>Methanosarcinaceae</taxon>
        <taxon>Methanosarcina</taxon>
    </lineage>
</organism>
<feature type="region of interest" description="Disordered" evidence="1">
    <location>
        <begin position="1"/>
        <end position="22"/>
    </location>
</feature>
<evidence type="ECO:0000256" key="1">
    <source>
        <dbReference type="SAM" id="MobiDB-lite"/>
    </source>
</evidence>
<dbReference type="KEGG" id="mmaz:MmTuc01_0766"/>
<proteinExistence type="predicted"/>
<protein>
    <submittedName>
        <fullName evidence="2">Uncharacterized protein</fullName>
    </submittedName>
</protein>
<reference evidence="2 3" key="1">
    <citation type="journal article" date="2013" name="Genome Announc.">
        <title>Complete Genome of a Methanosarcina mazei Strain Isolated from Sediment Samples from an Amazonian Flooded Area.</title>
        <authorList>
            <person name="Assis das Gracas D."/>
            <person name="Thiago Juca Ramos R."/>
            <person name="Vieira Araujo A.C."/>
            <person name="Zahlouth R."/>
            <person name="Ribeiro Carneiro A."/>
            <person name="Souza Lopes T."/>
            <person name="Azevedo Barauna R."/>
            <person name="Azevedo V."/>
            <person name="Cruz Schneider M.P."/>
            <person name="Pellizari V.H."/>
            <person name="Silva A."/>
        </authorList>
    </citation>
    <scope>NUCLEOTIDE SEQUENCE [LARGE SCALE GENOMIC DNA]</scope>
    <source>
        <strain evidence="2 3">Tuc01</strain>
    </source>
</reference>
<feature type="compositionally biased region" description="Basic and acidic residues" evidence="1">
    <location>
        <begin position="1"/>
        <end position="15"/>
    </location>
</feature>
<accession>M1QGP8</accession>
<dbReference type="Proteomes" id="UP000011718">
    <property type="component" value="Chromosome"/>
</dbReference>
<evidence type="ECO:0000313" key="2">
    <source>
        <dbReference type="EMBL" id="AGF96174.1"/>
    </source>
</evidence>
<gene>
    <name evidence="2" type="ORF">MmTuc01_0766</name>
</gene>
<dbReference type="EMBL" id="CP004144">
    <property type="protein sequence ID" value="AGF96174.1"/>
    <property type="molecule type" value="Genomic_DNA"/>
</dbReference>
<name>M1QGP8_METMZ</name>